<name>A0A7I4Y0D0_HAECO</name>
<dbReference type="Proteomes" id="UP000025227">
    <property type="component" value="Unplaced"/>
</dbReference>
<keyword evidence="1" id="KW-0812">Transmembrane</keyword>
<feature type="chain" id="PRO_5029784885" evidence="2">
    <location>
        <begin position="24"/>
        <end position="78"/>
    </location>
</feature>
<sequence length="78" mass="8327">MPIRRLPLLVTVILLSLCTSAAAQHRLFYMLGNAVDGTSAADVFTKILEEMMATMVVIVVVVVVSSSFGLVNTTIVTS</sequence>
<protein>
    <submittedName>
        <fullName evidence="4">Pilus assembly protein</fullName>
    </submittedName>
</protein>
<dbReference type="WBParaSite" id="HCON_00037880-00001">
    <property type="protein sequence ID" value="HCON_00037880-00001"/>
    <property type="gene ID" value="HCON_00037880"/>
</dbReference>
<evidence type="ECO:0000313" key="4">
    <source>
        <dbReference type="WBParaSite" id="HCON_00037880-00001"/>
    </source>
</evidence>
<feature type="signal peptide" evidence="2">
    <location>
        <begin position="1"/>
        <end position="23"/>
    </location>
</feature>
<feature type="transmembrane region" description="Helical" evidence="1">
    <location>
        <begin position="51"/>
        <end position="71"/>
    </location>
</feature>
<reference evidence="4" key="1">
    <citation type="submission" date="2020-12" db="UniProtKB">
        <authorList>
            <consortium name="WormBaseParasite"/>
        </authorList>
    </citation>
    <scope>IDENTIFICATION</scope>
    <source>
        <strain evidence="4">MHco3</strain>
    </source>
</reference>
<proteinExistence type="predicted"/>
<keyword evidence="3" id="KW-1185">Reference proteome</keyword>
<keyword evidence="1" id="KW-1133">Transmembrane helix</keyword>
<keyword evidence="1" id="KW-0472">Membrane</keyword>
<organism evidence="3 4">
    <name type="scientific">Haemonchus contortus</name>
    <name type="common">Barber pole worm</name>
    <dbReference type="NCBI Taxonomy" id="6289"/>
    <lineage>
        <taxon>Eukaryota</taxon>
        <taxon>Metazoa</taxon>
        <taxon>Ecdysozoa</taxon>
        <taxon>Nematoda</taxon>
        <taxon>Chromadorea</taxon>
        <taxon>Rhabditida</taxon>
        <taxon>Rhabditina</taxon>
        <taxon>Rhabditomorpha</taxon>
        <taxon>Strongyloidea</taxon>
        <taxon>Trichostrongylidae</taxon>
        <taxon>Haemonchus</taxon>
    </lineage>
</organism>
<keyword evidence="2" id="KW-0732">Signal</keyword>
<evidence type="ECO:0000256" key="1">
    <source>
        <dbReference type="SAM" id="Phobius"/>
    </source>
</evidence>
<dbReference type="AlphaFoldDB" id="A0A7I4Y0D0"/>
<evidence type="ECO:0000256" key="2">
    <source>
        <dbReference type="SAM" id="SignalP"/>
    </source>
</evidence>
<evidence type="ECO:0000313" key="3">
    <source>
        <dbReference type="Proteomes" id="UP000025227"/>
    </source>
</evidence>
<accession>A0A7I4Y0D0</accession>